<evidence type="ECO:0000313" key="3">
    <source>
        <dbReference type="RefSeq" id="XP_013788181.2"/>
    </source>
</evidence>
<accession>A0ABM1BT64</accession>
<proteinExistence type="predicted"/>
<evidence type="ECO:0000256" key="1">
    <source>
        <dbReference type="SAM" id="Phobius"/>
    </source>
</evidence>
<evidence type="ECO:0000313" key="2">
    <source>
        <dbReference type="Proteomes" id="UP000694941"/>
    </source>
</evidence>
<dbReference type="PANTHER" id="PTHR46575">
    <property type="entry name" value="AMYLOID PROTEIN-BINDING PROTEIN 2"/>
    <property type="match status" value="1"/>
</dbReference>
<keyword evidence="1" id="KW-0812">Transmembrane</keyword>
<keyword evidence="2" id="KW-1185">Reference proteome</keyword>
<organism evidence="2 3">
    <name type="scientific">Limulus polyphemus</name>
    <name type="common">Atlantic horseshoe crab</name>
    <dbReference type="NCBI Taxonomy" id="6850"/>
    <lineage>
        <taxon>Eukaryota</taxon>
        <taxon>Metazoa</taxon>
        <taxon>Ecdysozoa</taxon>
        <taxon>Arthropoda</taxon>
        <taxon>Chelicerata</taxon>
        <taxon>Merostomata</taxon>
        <taxon>Xiphosura</taxon>
        <taxon>Limulidae</taxon>
        <taxon>Limulus</taxon>
    </lineage>
</organism>
<keyword evidence="1" id="KW-0472">Membrane</keyword>
<sequence>MASALNWFPDSLYNSCIFVVVSHYGIFQKDLRICPKSLQFDVYYKLYSQGLLCQLGFEFYHLEIFERLLTMKGKRHLLHHCFQVLMDHGAQTAFQLAKAYSQRCAVTLTASEDQRFNTIKLGLSLGGFLSDAGWFPESERVIVSCLKLCKEKDDTKHWVMALAAYLRLLHVRNTYCKFKEAEETHVEAQKYILALKASDQPVNLAGIYAQFSVLFFVAVITAYMWSLQAIKELHSGLSPKTIVDVLRQAAKTCVVKREFRKAEFLIKQALRTARVNFDHKHPKVAETLLDYGFYLLNVDSINKSVKVYQSLLMKKPFIQLFLQ</sequence>
<feature type="transmembrane region" description="Helical" evidence="1">
    <location>
        <begin position="205"/>
        <end position="225"/>
    </location>
</feature>
<reference evidence="3" key="1">
    <citation type="submission" date="2025-08" db="UniProtKB">
        <authorList>
            <consortium name="RefSeq"/>
        </authorList>
    </citation>
    <scope>IDENTIFICATION</scope>
    <source>
        <tissue evidence="3">Muscle</tissue>
    </source>
</reference>
<dbReference type="RefSeq" id="XP_013788181.2">
    <property type="nucleotide sequence ID" value="XM_013932727.2"/>
</dbReference>
<dbReference type="GeneID" id="106472099"/>
<dbReference type="PANTHER" id="PTHR46575:SF1">
    <property type="entry name" value="AMYLOID PROTEIN-BINDING PROTEIN 2"/>
    <property type="match status" value="1"/>
</dbReference>
<dbReference type="Gene3D" id="1.25.40.10">
    <property type="entry name" value="Tetratricopeptide repeat domain"/>
    <property type="match status" value="1"/>
</dbReference>
<dbReference type="InterPro" id="IPR042476">
    <property type="entry name" value="APPBP2"/>
</dbReference>
<gene>
    <name evidence="3" type="primary">LOC106472099</name>
</gene>
<dbReference type="Proteomes" id="UP000694941">
    <property type="component" value="Unplaced"/>
</dbReference>
<protein>
    <submittedName>
        <fullName evidence="3">Amyloid protein-binding protein 2-like</fullName>
    </submittedName>
</protein>
<dbReference type="InterPro" id="IPR011990">
    <property type="entry name" value="TPR-like_helical_dom_sf"/>
</dbReference>
<keyword evidence="1" id="KW-1133">Transmembrane helix</keyword>
<name>A0ABM1BT64_LIMPO</name>